<evidence type="ECO:0000256" key="3">
    <source>
        <dbReference type="ARBA" id="ARBA00022679"/>
    </source>
</evidence>
<gene>
    <name evidence="11" type="ORF">ACHHYP_10098</name>
</gene>
<evidence type="ECO:0000256" key="7">
    <source>
        <dbReference type="ARBA" id="ARBA00022833"/>
    </source>
</evidence>
<reference evidence="11 12" key="1">
    <citation type="journal article" date="2014" name="Genome Biol. Evol.">
        <title>The secreted proteins of Achlya hypogyna and Thraustotheca clavata identify the ancestral oomycete secretome and reveal gene acquisitions by horizontal gene transfer.</title>
        <authorList>
            <person name="Misner I."/>
            <person name="Blouin N."/>
            <person name="Leonard G."/>
            <person name="Richards T.A."/>
            <person name="Lane C.E."/>
        </authorList>
    </citation>
    <scope>NUCLEOTIDE SEQUENCE [LARGE SCALE GENOMIC DNA]</scope>
    <source>
        <strain evidence="11 12">ATCC 48635</strain>
    </source>
</reference>
<keyword evidence="6" id="KW-0833">Ubl conjugation pathway</keyword>
<keyword evidence="12" id="KW-1185">Reference proteome</keyword>
<comment type="caution">
    <text evidence="11">The sequence shown here is derived from an EMBL/GenBank/DDBJ whole genome shotgun (WGS) entry which is preliminary data.</text>
</comment>
<evidence type="ECO:0000256" key="4">
    <source>
        <dbReference type="ARBA" id="ARBA00022723"/>
    </source>
</evidence>
<evidence type="ECO:0000313" key="11">
    <source>
        <dbReference type="EMBL" id="OQR97725.1"/>
    </source>
</evidence>
<dbReference type="OrthoDB" id="8062037at2759"/>
<evidence type="ECO:0000256" key="9">
    <source>
        <dbReference type="SAM" id="MobiDB-lite"/>
    </source>
</evidence>
<evidence type="ECO:0000256" key="2">
    <source>
        <dbReference type="ARBA" id="ARBA00012483"/>
    </source>
</evidence>
<dbReference type="AlphaFoldDB" id="A0A1V9ZIA1"/>
<dbReference type="PANTHER" id="PTHR46463:SF10">
    <property type="entry name" value="OS01G0926200 PROTEIN"/>
    <property type="match status" value="1"/>
</dbReference>
<dbReference type="GO" id="GO:0008270">
    <property type="term" value="F:zinc ion binding"/>
    <property type="evidence" value="ECO:0007669"/>
    <property type="project" value="UniProtKB-KW"/>
</dbReference>
<evidence type="ECO:0000256" key="6">
    <source>
        <dbReference type="ARBA" id="ARBA00022786"/>
    </source>
</evidence>
<dbReference type="InterPro" id="IPR013083">
    <property type="entry name" value="Znf_RING/FYVE/PHD"/>
</dbReference>
<dbReference type="Pfam" id="PF13639">
    <property type="entry name" value="zf-RING_2"/>
    <property type="match status" value="1"/>
</dbReference>
<feature type="compositionally biased region" description="Polar residues" evidence="9">
    <location>
        <begin position="32"/>
        <end position="43"/>
    </location>
</feature>
<evidence type="ECO:0000259" key="10">
    <source>
        <dbReference type="PROSITE" id="PS50089"/>
    </source>
</evidence>
<dbReference type="SUPFAM" id="SSF57850">
    <property type="entry name" value="RING/U-box"/>
    <property type="match status" value="1"/>
</dbReference>
<sequence>MGQSCSCLDESHRANRRRNSSPLSLQAEDATRTQMDSRASSKASAKVIEPTVVKRNPRTLDHESAYTAFVYKGMEPPKKVEASSLSEPRSSSETTIVELECVMCLDTFSDDNPKIRTLCNCGVNRTNFHLACLYEWVDRDKSCPVCRAVLFFEEN</sequence>
<evidence type="ECO:0000313" key="12">
    <source>
        <dbReference type="Proteomes" id="UP000243579"/>
    </source>
</evidence>
<dbReference type="EMBL" id="JNBR01000098">
    <property type="protein sequence ID" value="OQR97725.1"/>
    <property type="molecule type" value="Genomic_DNA"/>
</dbReference>
<feature type="domain" description="RING-type" evidence="10">
    <location>
        <begin position="101"/>
        <end position="147"/>
    </location>
</feature>
<dbReference type="PANTHER" id="PTHR46463">
    <property type="entry name" value="ZINC FINGER, RING/FYVE/PHD-TYPE"/>
    <property type="match status" value="1"/>
</dbReference>
<evidence type="ECO:0000256" key="8">
    <source>
        <dbReference type="PROSITE-ProRule" id="PRU00175"/>
    </source>
</evidence>
<protein>
    <recommendedName>
        <fullName evidence="2">RING-type E3 ubiquitin transferase</fullName>
        <ecNumber evidence="2">2.3.2.27</ecNumber>
    </recommendedName>
</protein>
<comment type="catalytic activity">
    <reaction evidence="1">
        <text>S-ubiquitinyl-[E2 ubiquitin-conjugating enzyme]-L-cysteine + [acceptor protein]-L-lysine = [E2 ubiquitin-conjugating enzyme]-L-cysteine + N(6)-ubiquitinyl-[acceptor protein]-L-lysine.</text>
        <dbReference type="EC" id="2.3.2.27"/>
    </reaction>
</comment>
<organism evidence="11 12">
    <name type="scientific">Achlya hypogyna</name>
    <name type="common">Oomycete</name>
    <name type="synonym">Protoachlya hypogyna</name>
    <dbReference type="NCBI Taxonomy" id="1202772"/>
    <lineage>
        <taxon>Eukaryota</taxon>
        <taxon>Sar</taxon>
        <taxon>Stramenopiles</taxon>
        <taxon>Oomycota</taxon>
        <taxon>Saprolegniomycetes</taxon>
        <taxon>Saprolegniales</taxon>
        <taxon>Achlyaceae</taxon>
        <taxon>Achlya</taxon>
    </lineage>
</organism>
<accession>A0A1V9ZIA1</accession>
<dbReference type="STRING" id="1202772.A0A1V9ZIA1"/>
<dbReference type="EC" id="2.3.2.27" evidence="2"/>
<keyword evidence="3" id="KW-0808">Transferase</keyword>
<keyword evidence="5 8" id="KW-0863">Zinc-finger</keyword>
<dbReference type="Gene3D" id="3.30.40.10">
    <property type="entry name" value="Zinc/RING finger domain, C3HC4 (zinc finger)"/>
    <property type="match status" value="1"/>
</dbReference>
<dbReference type="Proteomes" id="UP000243579">
    <property type="component" value="Unassembled WGS sequence"/>
</dbReference>
<keyword evidence="4" id="KW-0479">Metal-binding</keyword>
<dbReference type="PROSITE" id="PS50089">
    <property type="entry name" value="ZF_RING_2"/>
    <property type="match status" value="1"/>
</dbReference>
<dbReference type="GO" id="GO:0061630">
    <property type="term" value="F:ubiquitin protein ligase activity"/>
    <property type="evidence" value="ECO:0007669"/>
    <property type="project" value="UniProtKB-EC"/>
</dbReference>
<evidence type="ECO:0000256" key="1">
    <source>
        <dbReference type="ARBA" id="ARBA00000900"/>
    </source>
</evidence>
<dbReference type="InterPro" id="IPR001841">
    <property type="entry name" value="Znf_RING"/>
</dbReference>
<keyword evidence="7" id="KW-0862">Zinc</keyword>
<evidence type="ECO:0000256" key="5">
    <source>
        <dbReference type="ARBA" id="ARBA00022771"/>
    </source>
</evidence>
<name>A0A1V9ZIA1_ACHHY</name>
<proteinExistence type="predicted"/>
<feature type="region of interest" description="Disordered" evidence="9">
    <location>
        <begin position="1"/>
        <end position="50"/>
    </location>
</feature>